<protein>
    <submittedName>
        <fullName evidence="1">Uncharacterized protein</fullName>
    </submittedName>
</protein>
<name>A0AAD7EN40_9AGAR</name>
<reference evidence="1" key="1">
    <citation type="submission" date="2023-03" db="EMBL/GenBank/DDBJ databases">
        <title>Massive genome expansion in bonnet fungi (Mycena s.s.) driven by repeated elements and novel gene families across ecological guilds.</title>
        <authorList>
            <consortium name="Lawrence Berkeley National Laboratory"/>
            <person name="Harder C.B."/>
            <person name="Miyauchi S."/>
            <person name="Viragh M."/>
            <person name="Kuo A."/>
            <person name="Thoen E."/>
            <person name="Andreopoulos B."/>
            <person name="Lu D."/>
            <person name="Skrede I."/>
            <person name="Drula E."/>
            <person name="Henrissat B."/>
            <person name="Morin E."/>
            <person name="Kohler A."/>
            <person name="Barry K."/>
            <person name="LaButti K."/>
            <person name="Morin E."/>
            <person name="Salamov A."/>
            <person name="Lipzen A."/>
            <person name="Mereny Z."/>
            <person name="Hegedus B."/>
            <person name="Baldrian P."/>
            <person name="Stursova M."/>
            <person name="Weitz H."/>
            <person name="Taylor A."/>
            <person name="Grigoriev I.V."/>
            <person name="Nagy L.G."/>
            <person name="Martin F."/>
            <person name="Kauserud H."/>
        </authorList>
    </citation>
    <scope>NUCLEOTIDE SEQUENCE</scope>
    <source>
        <strain evidence="1">CBHHK002</strain>
    </source>
</reference>
<gene>
    <name evidence="1" type="ORF">DFH08DRAFT_812255</name>
</gene>
<dbReference type="EMBL" id="JARIHO010000027">
    <property type="protein sequence ID" value="KAJ7339876.1"/>
    <property type="molecule type" value="Genomic_DNA"/>
</dbReference>
<dbReference type="Pfam" id="PF10300">
    <property type="entry name" value="Iml2-TPR_39"/>
    <property type="match status" value="1"/>
</dbReference>
<evidence type="ECO:0000313" key="1">
    <source>
        <dbReference type="EMBL" id="KAJ7339876.1"/>
    </source>
</evidence>
<keyword evidence="2" id="KW-1185">Reference proteome</keyword>
<comment type="caution">
    <text evidence="1">The sequence shown here is derived from an EMBL/GenBank/DDBJ whole genome shotgun (WGS) entry which is preliminary data.</text>
</comment>
<evidence type="ECO:0000313" key="2">
    <source>
        <dbReference type="Proteomes" id="UP001218218"/>
    </source>
</evidence>
<dbReference type="Proteomes" id="UP001218218">
    <property type="component" value="Unassembled WGS sequence"/>
</dbReference>
<accession>A0AAD7EN40</accession>
<organism evidence="1 2">
    <name type="scientific">Mycena albidolilacea</name>
    <dbReference type="NCBI Taxonomy" id="1033008"/>
    <lineage>
        <taxon>Eukaryota</taxon>
        <taxon>Fungi</taxon>
        <taxon>Dikarya</taxon>
        <taxon>Basidiomycota</taxon>
        <taxon>Agaricomycotina</taxon>
        <taxon>Agaricomycetes</taxon>
        <taxon>Agaricomycetidae</taxon>
        <taxon>Agaricales</taxon>
        <taxon>Marasmiineae</taxon>
        <taxon>Mycenaceae</taxon>
        <taxon>Mycena</taxon>
    </lineage>
</organism>
<dbReference type="AlphaFoldDB" id="A0AAD7EN40"/>
<dbReference type="InterPro" id="IPR019412">
    <property type="entry name" value="IML2/TPR_39"/>
</dbReference>
<proteinExistence type="predicted"/>
<sequence length="361" mass="40394">MYFKIGSRYAVDVLWILNWFIIRSRANVATSLRAKILRMSNDPQGAIAVLQRALEAPQTFVQADTLMRPHHSLYFPLPPVSSHPYPHPHVVTLLVTCDSIDLLSHATCYFIAAGCYVSLGSRTKAQELFDPLPELLQREKVGGKDLATEVLIRKHLEFSKEKQKRRGGGPTKFVECIGIGPADELAIFWNMPQRIDDAVAEGHIAELAALTVPIPLLPAVYEKYNVQLARPAFRHFSAFNQGVFKTALFAERYPTSPERLVHPGSIIDSGKRVVVFLDTGAEGEDAVPFILSEFQLLPAFRLPYFPPSDIHSSFLCPQLVVSYGVLHVVFLYRTCRLSTGLAGYPHQSRDWSPNLVVWSTV</sequence>